<keyword evidence="4" id="KW-1185">Reference proteome</keyword>
<feature type="domain" description="CUB" evidence="3">
    <location>
        <begin position="54"/>
        <end position="173"/>
    </location>
</feature>
<comment type="caution">
    <text evidence="2">Lacks conserved residue(s) required for the propagation of feature annotation.</text>
</comment>
<dbReference type="PROSITE" id="PS01180">
    <property type="entry name" value="CUB"/>
    <property type="match status" value="2"/>
</dbReference>
<evidence type="ECO:0000259" key="3">
    <source>
        <dbReference type="PROSITE" id="PS01180"/>
    </source>
</evidence>
<gene>
    <name evidence="5" type="primary">LOC108563729</name>
</gene>
<sequence>WGVGVVRFENSVCKGIDGAVGTCYTRRQCRDIGGVPSGLCAAHIGYCCVVQKNCGEVSSDNNTYFVNHNFPNTVTGPSACAYTIQRCSPDICQIRIDFLNLNLAQPDGNGVCNVDVLNIVGGATNVPQICGQNSGHHVYVDFNGQQDIRMLITTGAGSTEMRTWRFKVAQIGCDSPSRAPSGCLQYYTDAAGTVSSFNYGTTISSGLTTNAKPGTRQLANTNYGICVAPKPGFCSITWSQGSDPYAFSVSEETIMQPGVLGTSNTGDMKCKTDFVIIPNSMMLGSNMSSVDRYCGNALPTVTTSSKPFVLTTVTDADEMNDNGNRGFSIEYSQSRCTSTFLMF</sequence>
<name>A0ABM1MTS3_NICVS</name>
<dbReference type="GeneID" id="108563729"/>
<dbReference type="InterPro" id="IPR058698">
    <property type="entry name" value="CUB_metazoa"/>
</dbReference>
<protein>
    <submittedName>
        <fullName evidence="5">Uncharacterized protein LOC108563729</fullName>
    </submittedName>
</protein>
<feature type="domain" description="CUB" evidence="3">
    <location>
        <begin position="183"/>
        <end position="334"/>
    </location>
</feature>
<dbReference type="Pfam" id="PF00431">
    <property type="entry name" value="CUB"/>
    <property type="match status" value="1"/>
</dbReference>
<evidence type="ECO:0000256" key="2">
    <source>
        <dbReference type="PROSITE-ProRule" id="PRU00059"/>
    </source>
</evidence>
<dbReference type="Gene3D" id="2.60.120.290">
    <property type="entry name" value="Spermadhesin, CUB domain"/>
    <property type="match status" value="2"/>
</dbReference>
<proteinExistence type="predicted"/>
<evidence type="ECO:0000256" key="1">
    <source>
        <dbReference type="ARBA" id="ARBA00023157"/>
    </source>
</evidence>
<keyword evidence="1" id="KW-1015">Disulfide bond</keyword>
<feature type="non-terminal residue" evidence="5">
    <location>
        <position position="1"/>
    </location>
</feature>
<dbReference type="PANTHER" id="PTHR33236:SF5">
    <property type="entry name" value="CUB DOMAIN-CONTAINING PROTEIN"/>
    <property type="match status" value="1"/>
</dbReference>
<dbReference type="Pfam" id="PF26080">
    <property type="entry name" value="CUB_animal"/>
    <property type="match status" value="1"/>
</dbReference>
<dbReference type="Proteomes" id="UP000695000">
    <property type="component" value="Unplaced"/>
</dbReference>
<evidence type="ECO:0000313" key="5">
    <source>
        <dbReference type="RefSeq" id="XP_017777973.1"/>
    </source>
</evidence>
<dbReference type="SUPFAM" id="SSF49854">
    <property type="entry name" value="Spermadhesin, CUB domain"/>
    <property type="match status" value="2"/>
</dbReference>
<dbReference type="InterPro" id="IPR035914">
    <property type="entry name" value="Sperma_CUB_dom_sf"/>
</dbReference>
<dbReference type="PANTHER" id="PTHR33236">
    <property type="entry name" value="INTRAFLAGELLAR TRANSPORT PROTEIN 122 FAMILY PROTEIN-RELATED"/>
    <property type="match status" value="1"/>
</dbReference>
<dbReference type="InterPro" id="IPR000859">
    <property type="entry name" value="CUB_dom"/>
</dbReference>
<reference evidence="5" key="1">
    <citation type="submission" date="2025-08" db="UniProtKB">
        <authorList>
            <consortium name="RefSeq"/>
        </authorList>
    </citation>
    <scope>IDENTIFICATION</scope>
    <source>
        <tissue evidence="5">Whole Larva</tissue>
    </source>
</reference>
<organism evidence="4 5">
    <name type="scientific">Nicrophorus vespilloides</name>
    <name type="common">Boreal carrion beetle</name>
    <dbReference type="NCBI Taxonomy" id="110193"/>
    <lineage>
        <taxon>Eukaryota</taxon>
        <taxon>Metazoa</taxon>
        <taxon>Ecdysozoa</taxon>
        <taxon>Arthropoda</taxon>
        <taxon>Hexapoda</taxon>
        <taxon>Insecta</taxon>
        <taxon>Pterygota</taxon>
        <taxon>Neoptera</taxon>
        <taxon>Endopterygota</taxon>
        <taxon>Coleoptera</taxon>
        <taxon>Polyphaga</taxon>
        <taxon>Staphyliniformia</taxon>
        <taxon>Silphidae</taxon>
        <taxon>Nicrophorinae</taxon>
        <taxon>Nicrophorus</taxon>
    </lineage>
</organism>
<dbReference type="RefSeq" id="XP_017777973.1">
    <property type="nucleotide sequence ID" value="XM_017922484.1"/>
</dbReference>
<accession>A0ABM1MTS3</accession>
<evidence type="ECO:0000313" key="4">
    <source>
        <dbReference type="Proteomes" id="UP000695000"/>
    </source>
</evidence>